<dbReference type="GO" id="GO:0045717">
    <property type="term" value="P:negative regulation of fatty acid biosynthetic process"/>
    <property type="evidence" value="ECO:0007669"/>
    <property type="project" value="TreeGrafter"/>
</dbReference>
<evidence type="ECO:0000256" key="2">
    <source>
        <dbReference type="ARBA" id="ARBA00022737"/>
    </source>
</evidence>
<evidence type="ECO:0000256" key="3">
    <source>
        <dbReference type="PROSITE-ProRule" id="PRU00221"/>
    </source>
</evidence>
<feature type="region of interest" description="Disordered" evidence="4">
    <location>
        <begin position="286"/>
        <end position="308"/>
    </location>
</feature>
<dbReference type="EMBL" id="KL142368">
    <property type="protein sequence ID" value="KDR83708.1"/>
    <property type="molecule type" value="Genomic_DNA"/>
</dbReference>
<dbReference type="InterPro" id="IPR045151">
    <property type="entry name" value="DCAF8"/>
</dbReference>
<dbReference type="InterPro" id="IPR001680">
    <property type="entry name" value="WD40_rpt"/>
</dbReference>
<dbReference type="PANTHER" id="PTHR15574:SF40">
    <property type="entry name" value="WD AND TETRATRICOPEPTIDE REPEATS PROTEIN 1"/>
    <property type="match status" value="1"/>
</dbReference>
<dbReference type="SUPFAM" id="SSF50978">
    <property type="entry name" value="WD40 repeat-like"/>
    <property type="match status" value="1"/>
</dbReference>
<dbReference type="STRING" id="685588.A0A067TXE3"/>
<dbReference type="SMART" id="SM00320">
    <property type="entry name" value="WD40"/>
    <property type="match status" value="5"/>
</dbReference>
<dbReference type="Pfam" id="PF00400">
    <property type="entry name" value="WD40"/>
    <property type="match status" value="3"/>
</dbReference>
<accession>A0A067TXE3</accession>
<evidence type="ECO:0000313" key="5">
    <source>
        <dbReference type="EMBL" id="KDR83708.1"/>
    </source>
</evidence>
<reference evidence="6" key="1">
    <citation type="journal article" date="2014" name="Proc. Natl. Acad. Sci. U.S.A.">
        <title>Extensive sampling of basidiomycete genomes demonstrates inadequacy of the white-rot/brown-rot paradigm for wood decay fungi.</title>
        <authorList>
            <person name="Riley R."/>
            <person name="Salamov A.A."/>
            <person name="Brown D.W."/>
            <person name="Nagy L.G."/>
            <person name="Floudas D."/>
            <person name="Held B.W."/>
            <person name="Levasseur A."/>
            <person name="Lombard V."/>
            <person name="Morin E."/>
            <person name="Otillar R."/>
            <person name="Lindquist E.A."/>
            <person name="Sun H."/>
            <person name="LaButti K.M."/>
            <person name="Schmutz J."/>
            <person name="Jabbour D."/>
            <person name="Luo H."/>
            <person name="Baker S.E."/>
            <person name="Pisabarro A.G."/>
            <person name="Walton J.D."/>
            <person name="Blanchette R.A."/>
            <person name="Henrissat B."/>
            <person name="Martin F."/>
            <person name="Cullen D."/>
            <person name="Hibbett D.S."/>
            <person name="Grigoriev I.V."/>
        </authorList>
    </citation>
    <scope>NUCLEOTIDE SEQUENCE [LARGE SCALE GENOMIC DNA]</scope>
    <source>
        <strain evidence="6">CBS 339.88</strain>
    </source>
</reference>
<dbReference type="Gene3D" id="2.130.10.10">
    <property type="entry name" value="YVTN repeat-like/Quinoprotein amine dehydrogenase"/>
    <property type="match status" value="3"/>
</dbReference>
<feature type="repeat" description="WD" evidence="3">
    <location>
        <begin position="63"/>
        <end position="104"/>
    </location>
</feature>
<keyword evidence="6" id="KW-1185">Reference proteome</keyword>
<name>A0A067TXE3_GALM3</name>
<evidence type="ECO:0000313" key="6">
    <source>
        <dbReference type="Proteomes" id="UP000027222"/>
    </source>
</evidence>
<dbReference type="PANTHER" id="PTHR15574">
    <property type="entry name" value="WD REPEAT DOMAIN-CONTAINING FAMILY"/>
    <property type="match status" value="1"/>
</dbReference>
<dbReference type="GO" id="GO:0005737">
    <property type="term" value="C:cytoplasm"/>
    <property type="evidence" value="ECO:0007669"/>
    <property type="project" value="TreeGrafter"/>
</dbReference>
<dbReference type="AlphaFoldDB" id="A0A067TXE3"/>
<dbReference type="InterPro" id="IPR015943">
    <property type="entry name" value="WD40/YVTN_repeat-like_dom_sf"/>
</dbReference>
<keyword evidence="2" id="KW-0677">Repeat</keyword>
<evidence type="ECO:0000256" key="1">
    <source>
        <dbReference type="ARBA" id="ARBA00022574"/>
    </source>
</evidence>
<organism evidence="5 6">
    <name type="scientific">Galerina marginata (strain CBS 339.88)</name>
    <dbReference type="NCBI Taxonomy" id="685588"/>
    <lineage>
        <taxon>Eukaryota</taxon>
        <taxon>Fungi</taxon>
        <taxon>Dikarya</taxon>
        <taxon>Basidiomycota</taxon>
        <taxon>Agaricomycotina</taxon>
        <taxon>Agaricomycetes</taxon>
        <taxon>Agaricomycetidae</taxon>
        <taxon>Agaricales</taxon>
        <taxon>Agaricineae</taxon>
        <taxon>Strophariaceae</taxon>
        <taxon>Galerina</taxon>
    </lineage>
</organism>
<proteinExistence type="predicted"/>
<keyword evidence="1 3" id="KW-0853">WD repeat</keyword>
<sequence>MTPLNKVTPRNNSSKTRLFSLSSNLPITSNVERHRRYNLARTLEKTLDRVNVLGNDENYGHNGQGYTSCVNALSWAKDGDILLSAGDDTTVRLWKMDSTDVGQEYPFHCVSVVNTGHLSNIFSAKMLPLSSRIATAARDMQIRIFDIPTAVSIGPGRGDIQTDYSAAQCCIRVIRCHHGAVKKIVTEESPDLFLSVSEDGSVRQHDLRTFHTCGTESCPAPLVEIGHETSALSLSALTPYQFITSGVRPYAYLFDRRHLRRTIEHDWGKVPRAGREATTCVRKFGRERETSNSQSGRRPHITGARMSNSNGHEVLLSYSGDGVYLFSTKDEPKVKDCLSSTSSSIIPPNVSFIIHHSPASRPSEARTGQRVLHDDANDVVNDGTREEQSQNLHGTAFNFFDDLMSTPTVSDYHPDVPAIMPRCRYTGTRNVMTVKDVNFLGPDDEWVASGSDDGNFFVWNKQSGGVQGIYEGDSSVVNVIEGHPHLPVVAISGIDTTVKLFAPTFSSSAFSRMDNAEQIIDTNGRLNSRRAMRLNIQASLISEARNVTGSAGVTIRAADCIGQ</sequence>
<dbReference type="HOGENOM" id="CLU_012381_2_0_1"/>
<dbReference type="PROSITE" id="PS50294">
    <property type="entry name" value="WD_REPEATS_REGION"/>
    <property type="match status" value="1"/>
</dbReference>
<protein>
    <recommendedName>
        <fullName evidence="7">WD40 repeat-like protein</fullName>
    </recommendedName>
</protein>
<gene>
    <name evidence="5" type="ORF">GALMADRAFT_54302</name>
</gene>
<dbReference type="InterPro" id="IPR036322">
    <property type="entry name" value="WD40_repeat_dom_sf"/>
</dbReference>
<dbReference type="GO" id="GO:0080008">
    <property type="term" value="C:Cul4-RING E3 ubiquitin ligase complex"/>
    <property type="evidence" value="ECO:0007669"/>
    <property type="project" value="TreeGrafter"/>
</dbReference>
<dbReference type="OrthoDB" id="2414538at2759"/>
<evidence type="ECO:0008006" key="7">
    <source>
        <dbReference type="Google" id="ProtNLM"/>
    </source>
</evidence>
<evidence type="ECO:0000256" key="4">
    <source>
        <dbReference type="SAM" id="MobiDB-lite"/>
    </source>
</evidence>
<dbReference type="Proteomes" id="UP000027222">
    <property type="component" value="Unassembled WGS sequence"/>
</dbReference>
<dbReference type="PROSITE" id="PS50082">
    <property type="entry name" value="WD_REPEATS_2"/>
    <property type="match status" value="1"/>
</dbReference>